<evidence type="ECO:0000256" key="1">
    <source>
        <dbReference type="ARBA" id="ARBA00007148"/>
    </source>
</evidence>
<dbReference type="GO" id="GO:0005829">
    <property type="term" value="C:cytosol"/>
    <property type="evidence" value="ECO:0007669"/>
    <property type="project" value="TreeGrafter"/>
</dbReference>
<keyword evidence="4" id="KW-1185">Reference proteome</keyword>
<sequence>MASEFKTDVKHDFDLEAVLNAFKSCHSPDNNLVLDQYVAGYQELCRFFKLTGKLFGFVASELESKIHILETHRKSENGNAYETIQSMIDFEVTNGITKVSRNPPSGSRTLLRLHRALGFISEFMDRIAKSDDDAKTSDIASEVYKKTLGLYHPWIIQKMAGLAMYMLPSRRQLIDTMCKQNYEKAISTLPLVVDALKPVYNITQELYETNDLLNLP</sequence>
<dbReference type="InterPro" id="IPR014830">
    <property type="entry name" value="Glycolipid_transfer_prot_dom"/>
</dbReference>
<dbReference type="InterPro" id="IPR036497">
    <property type="entry name" value="GLTP_sf"/>
</dbReference>
<dbReference type="GO" id="GO:1902388">
    <property type="term" value="F:ceramide 1-phosphate transfer activity"/>
    <property type="evidence" value="ECO:0007669"/>
    <property type="project" value="TreeGrafter"/>
</dbReference>
<evidence type="ECO:0000259" key="2">
    <source>
        <dbReference type="Pfam" id="PF08718"/>
    </source>
</evidence>
<dbReference type="AlphaFoldDB" id="A0A210Q5N3"/>
<dbReference type="Pfam" id="PF08718">
    <property type="entry name" value="GLTP"/>
    <property type="match status" value="1"/>
</dbReference>
<gene>
    <name evidence="3" type="ORF">KP79_PYT21126</name>
</gene>
<dbReference type="PANTHER" id="PTHR10219:SF43">
    <property type="entry name" value="GLYCOLIPID TRANSFER PROTEIN DOMAIN-CONTAINING PROTEIN"/>
    <property type="match status" value="1"/>
</dbReference>
<dbReference type="GO" id="GO:0016020">
    <property type="term" value="C:membrane"/>
    <property type="evidence" value="ECO:0007669"/>
    <property type="project" value="TreeGrafter"/>
</dbReference>
<dbReference type="Gene3D" id="1.10.3520.10">
    <property type="entry name" value="Glycolipid transfer protein"/>
    <property type="match status" value="1"/>
</dbReference>
<comment type="similarity">
    <text evidence="1">Belongs to the GLTP family.</text>
</comment>
<proteinExistence type="inferred from homology"/>
<dbReference type="FunFam" id="1.10.3520.10:FF:000002">
    <property type="entry name" value="Ceramide-1-phosphate transfer protein"/>
    <property type="match status" value="1"/>
</dbReference>
<name>A0A210Q5N3_MIZYE</name>
<reference evidence="3 4" key="1">
    <citation type="journal article" date="2017" name="Nat. Ecol. Evol.">
        <title>Scallop genome provides insights into evolution of bilaterian karyotype and development.</title>
        <authorList>
            <person name="Wang S."/>
            <person name="Zhang J."/>
            <person name="Jiao W."/>
            <person name="Li J."/>
            <person name="Xun X."/>
            <person name="Sun Y."/>
            <person name="Guo X."/>
            <person name="Huan P."/>
            <person name="Dong B."/>
            <person name="Zhang L."/>
            <person name="Hu X."/>
            <person name="Sun X."/>
            <person name="Wang J."/>
            <person name="Zhao C."/>
            <person name="Wang Y."/>
            <person name="Wang D."/>
            <person name="Huang X."/>
            <person name="Wang R."/>
            <person name="Lv J."/>
            <person name="Li Y."/>
            <person name="Zhang Z."/>
            <person name="Liu B."/>
            <person name="Lu W."/>
            <person name="Hui Y."/>
            <person name="Liang J."/>
            <person name="Zhou Z."/>
            <person name="Hou R."/>
            <person name="Li X."/>
            <person name="Liu Y."/>
            <person name="Li H."/>
            <person name="Ning X."/>
            <person name="Lin Y."/>
            <person name="Zhao L."/>
            <person name="Xing Q."/>
            <person name="Dou J."/>
            <person name="Li Y."/>
            <person name="Mao J."/>
            <person name="Guo H."/>
            <person name="Dou H."/>
            <person name="Li T."/>
            <person name="Mu C."/>
            <person name="Jiang W."/>
            <person name="Fu Q."/>
            <person name="Fu X."/>
            <person name="Miao Y."/>
            <person name="Liu J."/>
            <person name="Yu Q."/>
            <person name="Li R."/>
            <person name="Liao H."/>
            <person name="Li X."/>
            <person name="Kong Y."/>
            <person name="Jiang Z."/>
            <person name="Chourrout D."/>
            <person name="Li R."/>
            <person name="Bao Z."/>
        </authorList>
    </citation>
    <scope>NUCLEOTIDE SEQUENCE [LARGE SCALE GENOMIC DNA]</scope>
    <source>
        <strain evidence="3 4">PY_sf001</strain>
    </source>
</reference>
<protein>
    <submittedName>
        <fullName evidence="3">Glycolipid transfer protein domain-containing protein 1</fullName>
    </submittedName>
</protein>
<dbReference type="Proteomes" id="UP000242188">
    <property type="component" value="Unassembled WGS sequence"/>
</dbReference>
<dbReference type="PANTHER" id="PTHR10219">
    <property type="entry name" value="GLYCOLIPID TRANSFER PROTEIN-RELATED"/>
    <property type="match status" value="1"/>
</dbReference>
<dbReference type="GO" id="GO:1902387">
    <property type="term" value="F:ceramide 1-phosphate binding"/>
    <property type="evidence" value="ECO:0007669"/>
    <property type="project" value="TreeGrafter"/>
</dbReference>
<evidence type="ECO:0000313" key="3">
    <source>
        <dbReference type="EMBL" id="OWF44062.1"/>
    </source>
</evidence>
<feature type="domain" description="Glycolipid transfer protein" evidence="2">
    <location>
        <begin position="34"/>
        <end position="179"/>
    </location>
</feature>
<dbReference type="STRING" id="6573.A0A210Q5N3"/>
<dbReference type="SUPFAM" id="SSF110004">
    <property type="entry name" value="Glycolipid transfer protein, GLTP"/>
    <property type="match status" value="1"/>
</dbReference>
<dbReference type="EMBL" id="NEDP02004925">
    <property type="protein sequence ID" value="OWF44062.1"/>
    <property type="molecule type" value="Genomic_DNA"/>
</dbReference>
<evidence type="ECO:0000313" key="4">
    <source>
        <dbReference type="Proteomes" id="UP000242188"/>
    </source>
</evidence>
<comment type="caution">
    <text evidence="3">The sequence shown here is derived from an EMBL/GenBank/DDBJ whole genome shotgun (WGS) entry which is preliminary data.</text>
</comment>
<accession>A0A210Q5N3</accession>
<organism evidence="3 4">
    <name type="scientific">Mizuhopecten yessoensis</name>
    <name type="common">Japanese scallop</name>
    <name type="synonym">Patinopecten yessoensis</name>
    <dbReference type="NCBI Taxonomy" id="6573"/>
    <lineage>
        <taxon>Eukaryota</taxon>
        <taxon>Metazoa</taxon>
        <taxon>Spiralia</taxon>
        <taxon>Lophotrochozoa</taxon>
        <taxon>Mollusca</taxon>
        <taxon>Bivalvia</taxon>
        <taxon>Autobranchia</taxon>
        <taxon>Pteriomorphia</taxon>
        <taxon>Pectinida</taxon>
        <taxon>Pectinoidea</taxon>
        <taxon>Pectinidae</taxon>
        <taxon>Mizuhopecten</taxon>
    </lineage>
</organism>
<dbReference type="OrthoDB" id="116883at2759"/>
<dbReference type="GO" id="GO:0032691">
    <property type="term" value="P:negative regulation of interleukin-1 beta production"/>
    <property type="evidence" value="ECO:0007669"/>
    <property type="project" value="UniProtKB-ARBA"/>
</dbReference>